<gene>
    <name evidence="1" type="ORF">M436DRAFT_55734</name>
</gene>
<dbReference type="HOGENOM" id="CLU_065192_0_0_1"/>
<dbReference type="GO" id="GO:0047617">
    <property type="term" value="F:fatty acyl-CoA hydrolase activity"/>
    <property type="evidence" value="ECO:0007669"/>
    <property type="project" value="TreeGrafter"/>
</dbReference>
<protein>
    <recommendedName>
        <fullName evidence="3">Thioesterase/thiol ester dehydrase-isomerase</fullName>
    </recommendedName>
</protein>
<dbReference type="Pfam" id="PF13279">
    <property type="entry name" value="4HBT_2"/>
    <property type="match status" value="1"/>
</dbReference>
<dbReference type="PANTHER" id="PTHR31793:SF39">
    <property type="entry name" value="THIOESTERASE_THIOL ESTER DEHYDRASE-ISOMERASE"/>
    <property type="match status" value="1"/>
</dbReference>
<proteinExistence type="predicted"/>
<sequence length="286" mass="32942">MRVALRPLAPLYARSLVAQNVVRFANSRQRSTTTEPATEKLSPRWLADVKQRLGKCMTFGMRPEQVARAGAVLDTVARDWRELVAGSEGFLTSEDRRGFYRHAVVWGEMDSMGNSHVNNVMYNRYAESARVNWTRNFAVDIDPKHRKEWIELMTPKSLGLILRSITTNYKFPMTWPDHISVYHKLASEPTAETDSFILDVVIMSELQQRPAARCVEDIVVYDYQAGKKAPLLPFMVDAFRKTWKLQEEAKKENSERVRRLLKEVRALEKETWDRPDAVEDMGVAGH</sequence>
<dbReference type="CDD" id="cd00586">
    <property type="entry name" value="4HBT"/>
    <property type="match status" value="1"/>
</dbReference>
<organism evidence="1 2">
    <name type="scientific">Aureobasidium namibiae CBS 147.97</name>
    <dbReference type="NCBI Taxonomy" id="1043004"/>
    <lineage>
        <taxon>Eukaryota</taxon>
        <taxon>Fungi</taxon>
        <taxon>Dikarya</taxon>
        <taxon>Ascomycota</taxon>
        <taxon>Pezizomycotina</taxon>
        <taxon>Dothideomycetes</taxon>
        <taxon>Dothideomycetidae</taxon>
        <taxon>Dothideales</taxon>
        <taxon>Saccotheciaceae</taxon>
        <taxon>Aureobasidium</taxon>
    </lineage>
</organism>
<name>A0A074W916_9PEZI</name>
<dbReference type="EMBL" id="KL584721">
    <property type="protein sequence ID" value="KEQ69575.1"/>
    <property type="molecule type" value="Genomic_DNA"/>
</dbReference>
<dbReference type="GeneID" id="25412196"/>
<dbReference type="InterPro" id="IPR050563">
    <property type="entry name" value="4-hydroxybenzoyl-CoA_TE"/>
</dbReference>
<dbReference type="Gene3D" id="3.10.129.10">
    <property type="entry name" value="Hotdog Thioesterase"/>
    <property type="match status" value="1"/>
</dbReference>
<evidence type="ECO:0000313" key="1">
    <source>
        <dbReference type="EMBL" id="KEQ69575.1"/>
    </source>
</evidence>
<accession>A0A074W916</accession>
<dbReference type="PANTHER" id="PTHR31793">
    <property type="entry name" value="4-HYDROXYBENZOYL-COA THIOESTERASE FAMILY MEMBER"/>
    <property type="match status" value="1"/>
</dbReference>
<dbReference type="SUPFAM" id="SSF54637">
    <property type="entry name" value="Thioesterase/thiol ester dehydrase-isomerase"/>
    <property type="match status" value="1"/>
</dbReference>
<dbReference type="RefSeq" id="XP_013423647.1">
    <property type="nucleotide sequence ID" value="XM_013568193.1"/>
</dbReference>
<dbReference type="OrthoDB" id="5538558at2759"/>
<evidence type="ECO:0008006" key="3">
    <source>
        <dbReference type="Google" id="ProtNLM"/>
    </source>
</evidence>
<evidence type="ECO:0000313" key="2">
    <source>
        <dbReference type="Proteomes" id="UP000027730"/>
    </source>
</evidence>
<keyword evidence="2" id="KW-1185">Reference proteome</keyword>
<dbReference type="InterPro" id="IPR029069">
    <property type="entry name" value="HotDog_dom_sf"/>
</dbReference>
<dbReference type="Proteomes" id="UP000027730">
    <property type="component" value="Unassembled WGS sequence"/>
</dbReference>
<dbReference type="AlphaFoldDB" id="A0A074W916"/>
<reference evidence="1 2" key="1">
    <citation type="journal article" date="2014" name="BMC Genomics">
        <title>Genome sequencing of four Aureobasidium pullulans varieties: biotechnological potential, stress tolerance, and description of new species.</title>
        <authorList>
            <person name="Gostin Ar C."/>
            <person name="Ohm R.A."/>
            <person name="Kogej T."/>
            <person name="Sonjak S."/>
            <person name="Turk M."/>
            <person name="Zajc J."/>
            <person name="Zalar P."/>
            <person name="Grube M."/>
            <person name="Sun H."/>
            <person name="Han J."/>
            <person name="Sharma A."/>
            <person name="Chiniquy J."/>
            <person name="Ngan C.Y."/>
            <person name="Lipzen A."/>
            <person name="Barry K."/>
            <person name="Grigoriev I.V."/>
            <person name="Gunde-Cimerman N."/>
        </authorList>
    </citation>
    <scope>NUCLEOTIDE SEQUENCE [LARGE SCALE GENOMIC DNA]</scope>
    <source>
        <strain evidence="1 2">CBS 147.97</strain>
    </source>
</reference>